<dbReference type="Proteomes" id="UP000044841">
    <property type="component" value="Unassembled WGS sequence"/>
</dbReference>
<accession>A0A0K6GA47</accession>
<feature type="compositionally biased region" description="Acidic residues" evidence="1">
    <location>
        <begin position="500"/>
        <end position="511"/>
    </location>
</feature>
<feature type="compositionally biased region" description="Acidic residues" evidence="1">
    <location>
        <begin position="466"/>
        <end position="490"/>
    </location>
</feature>
<dbReference type="Pfam" id="PF20149">
    <property type="entry name" value="DUF6532"/>
    <property type="match status" value="1"/>
</dbReference>
<feature type="region of interest" description="Disordered" evidence="1">
    <location>
        <begin position="1"/>
        <end position="91"/>
    </location>
</feature>
<feature type="compositionally biased region" description="Polar residues" evidence="1">
    <location>
        <begin position="425"/>
        <end position="442"/>
    </location>
</feature>
<feature type="compositionally biased region" description="Acidic residues" evidence="1">
    <location>
        <begin position="911"/>
        <end position="922"/>
    </location>
</feature>
<organism evidence="4 5">
    <name type="scientific">Rhizoctonia solani</name>
    <dbReference type="NCBI Taxonomy" id="456999"/>
    <lineage>
        <taxon>Eukaryota</taxon>
        <taxon>Fungi</taxon>
        <taxon>Dikarya</taxon>
        <taxon>Basidiomycota</taxon>
        <taxon>Agaricomycotina</taxon>
        <taxon>Agaricomycetes</taxon>
        <taxon>Cantharellales</taxon>
        <taxon>Ceratobasidiaceae</taxon>
        <taxon>Rhizoctonia</taxon>
    </lineage>
</organism>
<feature type="region of interest" description="Disordered" evidence="1">
    <location>
        <begin position="425"/>
        <end position="511"/>
    </location>
</feature>
<dbReference type="Proteomes" id="UP000663843">
    <property type="component" value="Unassembled WGS sequence"/>
</dbReference>
<evidence type="ECO:0000313" key="4">
    <source>
        <dbReference type="EMBL" id="CUA75366.1"/>
    </source>
</evidence>
<protein>
    <recommendedName>
        <fullName evidence="2">DUF6532 domain-containing protein</fullName>
    </recommendedName>
</protein>
<evidence type="ECO:0000313" key="3">
    <source>
        <dbReference type="EMBL" id="CAE6506457.1"/>
    </source>
</evidence>
<reference evidence="3" key="2">
    <citation type="submission" date="2021-01" db="EMBL/GenBank/DDBJ databases">
        <authorList>
            <person name="Kaushik A."/>
        </authorList>
    </citation>
    <scope>NUCLEOTIDE SEQUENCE</scope>
    <source>
        <strain evidence="3">AG2-2IIIB</strain>
    </source>
</reference>
<dbReference type="InterPro" id="IPR045341">
    <property type="entry name" value="DUF6532"/>
</dbReference>
<feature type="region of interest" description="Disordered" evidence="1">
    <location>
        <begin position="289"/>
        <end position="385"/>
    </location>
</feature>
<feature type="compositionally biased region" description="Polar residues" evidence="1">
    <location>
        <begin position="233"/>
        <end position="243"/>
    </location>
</feature>
<gene>
    <name evidence="3" type="ORF">RDB_LOCUS146184</name>
    <name evidence="4" type="ORF">RSOLAG22IIIB_11688</name>
</gene>
<feature type="compositionally biased region" description="Polar residues" evidence="1">
    <location>
        <begin position="308"/>
        <end position="344"/>
    </location>
</feature>
<proteinExistence type="predicted"/>
<sequence>MPTQDSAAGADLSSYSLTKDRERRSTQGNRPARAEQTFAEMDKLKSKQAATASRRQVAAEAAARPQPPGTDSLWPERHEVELTDDPTENAKRKAENDANYYCAVIAHRTGENVYPFYQTGRLQKNDLFAIAFPQGAANIDPNDPPAQFDLRESKKIPPVLQMLINERNSKIGHRGKGRETRSTNNVGSPVRSQATDALRTPGASQSATGVQVSRNERPVLTNAQGKSLYPGITRSTAPASEVQSRFAKDKPAKRVAPVAARQAGHPPLQPTDHETVAHGVRVGTLARAHPEPAGKAPKVSPAKHQRKQITAVNAPPATSTSVRATQTQGTKNTATSNKGSPSTMSHRRQAEALEPRRESVTTTPAQPTAYGTAHPTRSATRQVGRHPSTLIKRNAQANVVRTGSGSVGIDNLTSFVTGNTIAGRGTASSVQRKQVHQPQQTLRPAKITRSHKRVPVPAPVPHQPDLDDYYLDDQDPISEEDPITEEDALTEEGPIAENDPIPEGEFTEGDDTVLEMGPVDDGTRRTVGQGVPPARFETVRMTDGTTKKKLIVHPDLLPPKGETSKICRFPALTRPVISLAAKIAKPWYIAQGTFHTTSQDRSDKVKPHSCIDQDAFSDAVNQLNLIVDFDSRYLHPIMPQIRAYRSRSFESVASLVFQKLGFDPNAASPAEYCANVEKYKLYKGFAFIYPDPVARSRPFDSDFFMSLIIELGYKENDSIGWQESDLFLEIPDRFIAFAMTMAYRVICLFKEGQYDKNATLSETRETGTFSHAQKIILIMKQTKGGDWVDVKQKILRHARQRLGLDDDPFEDFNRAWSPDGAMSRRAKLRNIWDEDSYRQTPEIVDGQLVVSTDNGQDVPEIYLEQGPWTASGMSPKGHYGSDGVLADEDPSVARMPSPRPISPIESVPGSPDDEMMEGDDVGDVGAQLF</sequence>
<name>A0A0K6GA47_9AGAM</name>
<evidence type="ECO:0000256" key="1">
    <source>
        <dbReference type="SAM" id="MobiDB-lite"/>
    </source>
</evidence>
<feature type="compositionally biased region" description="Basic and acidic residues" evidence="1">
    <location>
        <begin position="348"/>
        <end position="359"/>
    </location>
</feature>
<reference evidence="4 5" key="1">
    <citation type="submission" date="2015-07" db="EMBL/GenBank/DDBJ databases">
        <authorList>
            <person name="Noorani M."/>
        </authorList>
    </citation>
    <scope>NUCLEOTIDE SEQUENCE [LARGE SCALE GENOMIC DNA]</scope>
    <source>
        <strain evidence="4">BBA 69670</strain>
    </source>
</reference>
<dbReference type="OrthoDB" id="39175at2759"/>
<dbReference type="EMBL" id="CYGV01001538">
    <property type="protein sequence ID" value="CUA75366.1"/>
    <property type="molecule type" value="Genomic_DNA"/>
</dbReference>
<feature type="domain" description="DUF6532" evidence="2">
    <location>
        <begin position="630"/>
        <end position="766"/>
    </location>
</feature>
<feature type="region of interest" description="Disordered" evidence="1">
    <location>
        <begin position="867"/>
        <end position="929"/>
    </location>
</feature>
<feature type="compositionally biased region" description="Polar residues" evidence="1">
    <location>
        <begin position="202"/>
        <end position="213"/>
    </location>
</feature>
<feature type="compositionally biased region" description="Polar residues" evidence="1">
    <location>
        <begin position="182"/>
        <end position="195"/>
    </location>
</feature>
<dbReference type="AlphaFoldDB" id="A0A0K6GA47"/>
<dbReference type="EMBL" id="CAJMWT010005479">
    <property type="protein sequence ID" value="CAE6506457.1"/>
    <property type="molecule type" value="Genomic_DNA"/>
</dbReference>
<keyword evidence="5" id="KW-1185">Reference proteome</keyword>
<feature type="region of interest" description="Disordered" evidence="1">
    <location>
        <begin position="170"/>
        <end position="273"/>
    </location>
</feature>
<feature type="compositionally biased region" description="Low complexity" evidence="1">
    <location>
        <begin position="48"/>
        <end position="64"/>
    </location>
</feature>
<evidence type="ECO:0000259" key="2">
    <source>
        <dbReference type="Pfam" id="PF20149"/>
    </source>
</evidence>
<evidence type="ECO:0000313" key="5">
    <source>
        <dbReference type="Proteomes" id="UP000044841"/>
    </source>
</evidence>